<feature type="compositionally biased region" description="Basic and acidic residues" evidence="8">
    <location>
        <begin position="796"/>
        <end position="809"/>
    </location>
</feature>
<evidence type="ECO:0000259" key="9">
    <source>
        <dbReference type="PROSITE" id="PS51082"/>
    </source>
</evidence>
<feature type="compositionally biased region" description="Low complexity" evidence="8">
    <location>
        <begin position="638"/>
        <end position="650"/>
    </location>
</feature>
<feature type="compositionally biased region" description="Basic and acidic residues" evidence="8">
    <location>
        <begin position="203"/>
        <end position="212"/>
    </location>
</feature>
<dbReference type="Gene3D" id="1.20.5.340">
    <property type="match status" value="1"/>
</dbReference>
<feature type="region of interest" description="Disordered" evidence="8">
    <location>
        <begin position="736"/>
        <end position="942"/>
    </location>
</feature>
<evidence type="ECO:0000256" key="6">
    <source>
        <dbReference type="ARBA" id="ARBA00023212"/>
    </source>
</evidence>
<evidence type="ECO:0000256" key="7">
    <source>
        <dbReference type="RuleBase" id="RU367034"/>
    </source>
</evidence>
<dbReference type="GO" id="GO:0030036">
    <property type="term" value="P:actin cytoskeleton organization"/>
    <property type="evidence" value="ECO:0007669"/>
    <property type="project" value="UniProtKB-UniRule"/>
</dbReference>
<feature type="compositionally biased region" description="Acidic residues" evidence="8">
    <location>
        <begin position="506"/>
        <end position="521"/>
    </location>
</feature>
<feature type="compositionally biased region" description="Basic and acidic residues" evidence="8">
    <location>
        <begin position="816"/>
        <end position="839"/>
    </location>
</feature>
<dbReference type="InterPro" id="IPR003124">
    <property type="entry name" value="WH2_dom"/>
</dbReference>
<evidence type="ECO:0000313" key="11">
    <source>
        <dbReference type="Proteomes" id="UP000789524"/>
    </source>
</evidence>
<feature type="compositionally biased region" description="Polar residues" evidence="8">
    <location>
        <begin position="270"/>
        <end position="282"/>
    </location>
</feature>
<feature type="region of interest" description="Disordered" evidence="8">
    <location>
        <begin position="502"/>
        <end position="689"/>
    </location>
</feature>
<feature type="compositionally biased region" description="Polar residues" evidence="8">
    <location>
        <begin position="1009"/>
        <end position="1022"/>
    </location>
</feature>
<dbReference type="PANTHER" id="PTHR12902:SF1">
    <property type="entry name" value="WISKOTT-ALDRICH SYNDROME PROTEIN FAMILY MEMBER"/>
    <property type="match status" value="1"/>
</dbReference>
<evidence type="ECO:0000256" key="8">
    <source>
        <dbReference type="SAM" id="MobiDB-lite"/>
    </source>
</evidence>
<name>A0A8J2QMV7_9NEOP</name>
<feature type="compositionally biased region" description="Pro residues" evidence="8">
    <location>
        <begin position="354"/>
        <end position="363"/>
    </location>
</feature>
<dbReference type="GO" id="GO:0034237">
    <property type="term" value="F:protein kinase A regulatory subunit binding"/>
    <property type="evidence" value="ECO:0007669"/>
    <property type="project" value="TreeGrafter"/>
</dbReference>
<dbReference type="EMBL" id="CAKASE010000052">
    <property type="protein sequence ID" value="CAG9564948.1"/>
    <property type="molecule type" value="Genomic_DNA"/>
</dbReference>
<accession>A0A8J2QMV7</accession>
<feature type="region of interest" description="Disordered" evidence="8">
    <location>
        <begin position="174"/>
        <end position="212"/>
    </location>
</feature>
<dbReference type="OrthoDB" id="1060785at2759"/>
<feature type="compositionally biased region" description="Basic and acidic residues" evidence="8">
    <location>
        <begin position="451"/>
        <end position="464"/>
    </location>
</feature>
<feature type="compositionally biased region" description="Polar residues" evidence="8">
    <location>
        <begin position="603"/>
        <end position="614"/>
    </location>
</feature>
<feature type="compositionally biased region" description="Basic and acidic residues" evidence="8">
    <location>
        <begin position="1084"/>
        <end position="1102"/>
    </location>
</feature>
<dbReference type="GO" id="GO:0071933">
    <property type="term" value="F:Arp2/3 complex binding"/>
    <property type="evidence" value="ECO:0007669"/>
    <property type="project" value="TreeGrafter"/>
</dbReference>
<dbReference type="FunFam" id="1.20.5.340:FF:000012">
    <property type="entry name" value="Wiskott-Aldrich syndrome protein family member 1"/>
    <property type="match status" value="1"/>
</dbReference>
<feature type="compositionally biased region" description="Basic and acidic residues" evidence="8">
    <location>
        <begin position="767"/>
        <end position="777"/>
    </location>
</feature>
<proteinExistence type="inferred from homology"/>
<gene>
    <name evidence="10" type="ORF">DCHRY22_LOCUS5867</name>
</gene>
<dbReference type="Gene3D" id="6.10.280.150">
    <property type="match status" value="2"/>
</dbReference>
<feature type="compositionally biased region" description="Polar residues" evidence="8">
    <location>
        <begin position="742"/>
        <end position="754"/>
    </location>
</feature>
<dbReference type="GO" id="GO:0003779">
    <property type="term" value="F:actin binding"/>
    <property type="evidence" value="ECO:0007669"/>
    <property type="project" value="UniProtKB-UniRule"/>
</dbReference>
<feature type="domain" description="WH2" evidence="9">
    <location>
        <begin position="453"/>
        <end position="470"/>
    </location>
</feature>
<evidence type="ECO:0000256" key="3">
    <source>
        <dbReference type="ARBA" id="ARBA00022490"/>
    </source>
</evidence>
<dbReference type="InterPro" id="IPR028288">
    <property type="entry name" value="SCAR/WAVE_fam"/>
</dbReference>
<feature type="compositionally biased region" description="Low complexity" evidence="8">
    <location>
        <begin position="621"/>
        <end position="630"/>
    </location>
</feature>
<dbReference type="CDD" id="cd22057">
    <property type="entry name" value="WH2_WAVE"/>
    <property type="match status" value="1"/>
</dbReference>
<evidence type="ECO:0000256" key="1">
    <source>
        <dbReference type="ARBA" id="ARBA00004245"/>
    </source>
</evidence>
<dbReference type="SMART" id="SM00246">
    <property type="entry name" value="WH2"/>
    <property type="match status" value="1"/>
</dbReference>
<dbReference type="GO" id="GO:2000601">
    <property type="term" value="P:positive regulation of Arp2/3 complex-mediated actin nucleation"/>
    <property type="evidence" value="ECO:0007669"/>
    <property type="project" value="TreeGrafter"/>
</dbReference>
<feature type="region of interest" description="Disordered" evidence="8">
    <location>
        <begin position="395"/>
        <end position="464"/>
    </location>
</feature>
<keyword evidence="5 7" id="KW-0009">Actin-binding</keyword>
<feature type="compositionally biased region" description="Polar residues" evidence="8">
    <location>
        <begin position="579"/>
        <end position="595"/>
    </location>
</feature>
<evidence type="ECO:0000256" key="2">
    <source>
        <dbReference type="ARBA" id="ARBA00006993"/>
    </source>
</evidence>
<comment type="subcellular location">
    <subcellularLocation>
        <location evidence="1 7">Cytoplasm</location>
        <location evidence="1 7">Cytoskeleton</location>
    </subcellularLocation>
</comment>
<dbReference type="GO" id="GO:0031209">
    <property type="term" value="C:SCAR complex"/>
    <property type="evidence" value="ECO:0007669"/>
    <property type="project" value="TreeGrafter"/>
</dbReference>
<feature type="compositionally biased region" description="Low complexity" evidence="8">
    <location>
        <begin position="677"/>
        <end position="688"/>
    </location>
</feature>
<dbReference type="Proteomes" id="UP000789524">
    <property type="component" value="Unassembled WGS sequence"/>
</dbReference>
<dbReference type="AlphaFoldDB" id="A0A8J2QMV7"/>
<dbReference type="PANTHER" id="PTHR12902">
    <property type="entry name" value="WASP-1"/>
    <property type="match status" value="1"/>
</dbReference>
<organism evidence="10 11">
    <name type="scientific">Danaus chrysippus</name>
    <name type="common">African queen</name>
    <dbReference type="NCBI Taxonomy" id="151541"/>
    <lineage>
        <taxon>Eukaryota</taxon>
        <taxon>Metazoa</taxon>
        <taxon>Ecdysozoa</taxon>
        <taxon>Arthropoda</taxon>
        <taxon>Hexapoda</taxon>
        <taxon>Insecta</taxon>
        <taxon>Pterygota</taxon>
        <taxon>Neoptera</taxon>
        <taxon>Endopterygota</taxon>
        <taxon>Lepidoptera</taxon>
        <taxon>Glossata</taxon>
        <taxon>Ditrysia</taxon>
        <taxon>Papilionoidea</taxon>
        <taxon>Nymphalidae</taxon>
        <taxon>Danainae</taxon>
        <taxon>Danaini</taxon>
        <taxon>Danaina</taxon>
        <taxon>Danaus</taxon>
        <taxon>Anosia</taxon>
    </lineage>
</organism>
<dbReference type="GO" id="GO:0005856">
    <property type="term" value="C:cytoskeleton"/>
    <property type="evidence" value="ECO:0007669"/>
    <property type="project" value="UniProtKB-SubCell"/>
</dbReference>
<feature type="compositionally biased region" description="Polar residues" evidence="8">
    <location>
        <begin position="327"/>
        <end position="341"/>
    </location>
</feature>
<protein>
    <recommendedName>
        <fullName evidence="7">Wiskott-Aldrich syndrome protein family member</fullName>
        <shortName evidence="7">WASP family protein member</shortName>
    </recommendedName>
</protein>
<evidence type="ECO:0000313" key="10">
    <source>
        <dbReference type="EMBL" id="CAG9564948.1"/>
    </source>
</evidence>
<dbReference type="PROSITE" id="PS51082">
    <property type="entry name" value="WH2"/>
    <property type="match status" value="1"/>
</dbReference>
<comment type="similarity">
    <text evidence="2 7">Belongs to the SCAR/WAVE family.</text>
</comment>
<dbReference type="Pfam" id="PF02205">
    <property type="entry name" value="WH2"/>
    <property type="match status" value="1"/>
</dbReference>
<feature type="region of interest" description="Disordered" evidence="8">
    <location>
        <begin position="1005"/>
        <end position="1102"/>
    </location>
</feature>
<feature type="compositionally biased region" description="Polar residues" evidence="8">
    <location>
        <begin position="533"/>
        <end position="543"/>
    </location>
</feature>
<reference evidence="10" key="1">
    <citation type="submission" date="2021-09" db="EMBL/GenBank/DDBJ databases">
        <authorList>
            <person name="Martin H S."/>
        </authorList>
    </citation>
    <scope>NUCLEOTIDE SEQUENCE</scope>
</reference>
<feature type="compositionally biased region" description="Polar residues" evidence="8">
    <location>
        <begin position="247"/>
        <end position="259"/>
    </location>
</feature>
<keyword evidence="3 7" id="KW-0963">Cytoplasm</keyword>
<feature type="region of interest" description="Disordered" evidence="8">
    <location>
        <begin position="305"/>
        <end position="376"/>
    </location>
</feature>
<feature type="compositionally biased region" description="Basic and acidic residues" evidence="8">
    <location>
        <begin position="523"/>
        <end position="532"/>
    </location>
</feature>
<keyword evidence="11" id="KW-1185">Reference proteome</keyword>
<evidence type="ECO:0000256" key="4">
    <source>
        <dbReference type="ARBA" id="ARBA00022553"/>
    </source>
</evidence>
<feature type="region of interest" description="Disordered" evidence="8">
    <location>
        <begin position="247"/>
        <end position="286"/>
    </location>
</feature>
<keyword evidence="6 7" id="KW-0206">Cytoskeleton</keyword>
<feature type="compositionally biased region" description="Basic and acidic residues" evidence="8">
    <location>
        <begin position="877"/>
        <end position="894"/>
    </location>
</feature>
<comment type="function">
    <text evidence="7">Downstream effector molecule involved in the transmission of signals from tyrosine kinase receptors and small GTPases to the actin cytoskeleton. Promotes formation of actin filaments. Part of the WAVE complex that regulates lamellipodia formation. The WAVE complex regulates actin filament reorganization via its interaction with the Arp2/3 complex.</text>
</comment>
<comment type="subunit">
    <text evidence="7">Binds actin and the Arp2/3 complex.</text>
</comment>
<comment type="caution">
    <text evidence="10">The sequence shown here is derived from an EMBL/GenBank/DDBJ whole genome shotgun (WGS) entry which is preliminary data.</text>
</comment>
<keyword evidence="4" id="KW-0597">Phosphoprotein</keyword>
<evidence type="ECO:0000256" key="5">
    <source>
        <dbReference type="ARBA" id="ARBA00023203"/>
    </source>
</evidence>
<feature type="compositionally biased region" description="Pro residues" evidence="8">
    <location>
        <begin position="399"/>
        <end position="419"/>
    </location>
</feature>
<sequence length="1102" mass="121522">MPLPKRCVEPVHVSRGTVPERLAVPSELEAVTNGTLANTVRQLSSLSKHAEDMFGELTREATGLAERTNVLQARIDRLAIKVTQLDSGVEEVTLQDIQMRKAFRSARSFQQQLFSRTSMPSAMLATYARCDRPPPLEKLNEFRDDGRDARKFYTDPDYFFELWRREMLQDTERIQHDRGKKVRQPRNNNTEGRSARRVRVPHSTRDRQKADAVTRGEHIMAPSQLRRYNIDYRENKQEQVYQTTTVTDGGYRATQNRPPITQPARPNSIEIENQQNRTSRLTGNGHVMSDESPYGAVESIYGSAAGTPRRARPSIPPPAPPAAVGDSPSQHTPTRAQSNGFGCTDYETVVRSSLPPPPPPPDSPHGVNGASPPHRTALDKHLDQMHAVIGMMSSEELPPRAPTPPMAPPAPLAPPAPPPPEEDRPRPPSPASLLRGASALKPPRPSADPAPDPRSDLLKAIREGIKLRKVEKRCEDNTGKYNTLRGAPPLLDVASILARRVAVEQSDTDSDNESDSDDSDQWPEPRARDIEAQKSNLKTDSPPKNSPPKATVPPRRSSLVKDSPNPSPPNQKEAVPETQKISSPPTKNIISSVNNKEMHLPSFKSNVLQRNASLQPVVAETSPPAVTSPPITSPPISSPVVLSPPVSKSITSSPIKSVLSPPTKRDNFLLNKNDIMSPPSSAVTSPPANIFKFNKTDIKPEESSAASKIKKDSILIKEAPIKIDKLSLINMSSYETEKTVDSDQNNSSKTSDVTNGKKAAESNGVGDKIRKFEKAAEDASLSAGKLSRPGSVRGRSRSERLGSDSKEDLPPPATPFKDHVFFDLGSADKTDKSNTEPEVAKVQNTEPERTFERQLSLPRGSVNSVAAKWQHNESSSIDEKIQKPEPQRIIKPEFKPMPSHVDVTIRSPSLGTKLPDQFPSQGTAFRNVASPDPRPVKVNDDVNNQNNFKTCILKKNKEKYSVSKGSSYFTRGSEEIWLVKKKDIEEIEERVLDSFRRAGGNLCMRSESVRPSSDSGQNSFSHATMGRNKRQMYTRSESLDPQWAGARAQTLKRQSSVACTCGHDKKTRAKSAGPESNPRPRSRSHGDENNQGHVLDKYETLV</sequence>